<dbReference type="SMART" id="SM00420">
    <property type="entry name" value="HTH_DEOR"/>
    <property type="match status" value="1"/>
</dbReference>
<evidence type="ECO:0000313" key="5">
    <source>
        <dbReference type="Proteomes" id="UP000578449"/>
    </source>
</evidence>
<evidence type="ECO:0000259" key="3">
    <source>
        <dbReference type="PROSITE" id="PS51000"/>
    </source>
</evidence>
<keyword evidence="5" id="KW-1185">Reference proteome</keyword>
<dbReference type="InterPro" id="IPR036390">
    <property type="entry name" value="WH_DNA-bd_sf"/>
</dbReference>
<dbReference type="AlphaFoldDB" id="A0A840PBT6"/>
<dbReference type="EMBL" id="JACHGN010000011">
    <property type="protein sequence ID" value="MBB5135383.1"/>
    <property type="molecule type" value="Genomic_DNA"/>
</dbReference>
<dbReference type="InterPro" id="IPR037171">
    <property type="entry name" value="NagB/RpiA_transferase-like"/>
</dbReference>
<dbReference type="Proteomes" id="UP000578449">
    <property type="component" value="Unassembled WGS sequence"/>
</dbReference>
<dbReference type="SMART" id="SM01134">
    <property type="entry name" value="DeoRC"/>
    <property type="match status" value="1"/>
</dbReference>
<sequence length="273" mass="28819">MTDRVPPAPPPAPDAAAAVRRDRIVELVLEHEFVRVTDLAEIFGVSSVTIRGDLELLDRQGAVRRVRGGAIHAKAAPPAAPSYEVAPGDSAIENTRLARHAAALVTDGESIIIDTGATTTFLARALVARGDLSDVVIFTNSLRVAVELEPAIPRFSVLVTGGTLRPGTHSLVDPLGAPMLERIHADTVFLDCHGVHLESGVTGANLLEAEVKRRMIGASRRRIVLAESTKLGRTGLAPICALSEVNLLVTDADAPPGFVAAARERGTEVEPAR</sequence>
<dbReference type="Gene3D" id="3.40.50.1360">
    <property type="match status" value="1"/>
</dbReference>
<dbReference type="GO" id="GO:0003700">
    <property type="term" value="F:DNA-binding transcription factor activity"/>
    <property type="evidence" value="ECO:0007669"/>
    <property type="project" value="InterPro"/>
</dbReference>
<dbReference type="SUPFAM" id="SSF100950">
    <property type="entry name" value="NagB/RpiA/CoA transferase-like"/>
    <property type="match status" value="1"/>
</dbReference>
<dbReference type="InterPro" id="IPR050313">
    <property type="entry name" value="Carb_Metab_HTH_regulators"/>
</dbReference>
<evidence type="ECO:0000256" key="2">
    <source>
        <dbReference type="ARBA" id="ARBA00023163"/>
    </source>
</evidence>
<dbReference type="RefSeq" id="WP_185052347.1">
    <property type="nucleotide sequence ID" value="NZ_BAABIX010000002.1"/>
</dbReference>
<organism evidence="4 5">
    <name type="scientific">Thermocatellispora tengchongensis</name>
    <dbReference type="NCBI Taxonomy" id="1073253"/>
    <lineage>
        <taxon>Bacteria</taxon>
        <taxon>Bacillati</taxon>
        <taxon>Actinomycetota</taxon>
        <taxon>Actinomycetes</taxon>
        <taxon>Streptosporangiales</taxon>
        <taxon>Streptosporangiaceae</taxon>
        <taxon>Thermocatellispora</taxon>
    </lineage>
</organism>
<comment type="caution">
    <text evidence="4">The sequence shown here is derived from an EMBL/GenBank/DDBJ whole genome shotgun (WGS) entry which is preliminary data.</text>
</comment>
<dbReference type="InterPro" id="IPR036388">
    <property type="entry name" value="WH-like_DNA-bd_sf"/>
</dbReference>
<dbReference type="Pfam" id="PF08220">
    <property type="entry name" value="HTH_DeoR"/>
    <property type="match status" value="1"/>
</dbReference>
<gene>
    <name evidence="4" type="ORF">HNP84_005127</name>
</gene>
<keyword evidence="2" id="KW-0804">Transcription</keyword>
<dbReference type="InterPro" id="IPR014036">
    <property type="entry name" value="DeoR-like_C"/>
</dbReference>
<proteinExistence type="predicted"/>
<keyword evidence="1" id="KW-0805">Transcription regulation</keyword>
<accession>A0A840PBT6</accession>
<dbReference type="Pfam" id="PF00455">
    <property type="entry name" value="DeoRC"/>
    <property type="match status" value="1"/>
</dbReference>
<evidence type="ECO:0000313" key="4">
    <source>
        <dbReference type="EMBL" id="MBB5135383.1"/>
    </source>
</evidence>
<name>A0A840PBT6_9ACTN</name>
<reference evidence="4 5" key="1">
    <citation type="submission" date="2020-08" db="EMBL/GenBank/DDBJ databases">
        <title>Genomic Encyclopedia of Type Strains, Phase IV (KMG-IV): sequencing the most valuable type-strain genomes for metagenomic binning, comparative biology and taxonomic classification.</title>
        <authorList>
            <person name="Goeker M."/>
        </authorList>
    </citation>
    <scope>NUCLEOTIDE SEQUENCE [LARGE SCALE GENOMIC DNA]</scope>
    <source>
        <strain evidence="4 5">DSM 45615</strain>
    </source>
</reference>
<dbReference type="Gene3D" id="1.10.10.10">
    <property type="entry name" value="Winged helix-like DNA-binding domain superfamily/Winged helix DNA-binding domain"/>
    <property type="match status" value="1"/>
</dbReference>
<dbReference type="PANTHER" id="PTHR30363">
    <property type="entry name" value="HTH-TYPE TRANSCRIPTIONAL REGULATOR SRLR-RELATED"/>
    <property type="match status" value="1"/>
</dbReference>
<dbReference type="PROSITE" id="PS51000">
    <property type="entry name" value="HTH_DEOR_2"/>
    <property type="match status" value="1"/>
</dbReference>
<evidence type="ECO:0000256" key="1">
    <source>
        <dbReference type="ARBA" id="ARBA00023015"/>
    </source>
</evidence>
<protein>
    <submittedName>
        <fullName evidence="4">DeoR family transcriptional regulator of aga operon</fullName>
    </submittedName>
</protein>
<feature type="domain" description="HTH deoR-type" evidence="3">
    <location>
        <begin position="17"/>
        <end position="72"/>
    </location>
</feature>
<dbReference type="SUPFAM" id="SSF46785">
    <property type="entry name" value="Winged helix' DNA-binding domain"/>
    <property type="match status" value="1"/>
</dbReference>
<dbReference type="InterPro" id="IPR001034">
    <property type="entry name" value="DeoR_HTH"/>
</dbReference>
<dbReference type="PANTHER" id="PTHR30363:SF44">
    <property type="entry name" value="AGA OPERON TRANSCRIPTIONAL REPRESSOR-RELATED"/>
    <property type="match status" value="1"/>
</dbReference>